<dbReference type="PIRSF" id="PIRSF019169">
    <property type="entry name" value="PilM"/>
    <property type="match status" value="1"/>
</dbReference>
<dbReference type="InterPro" id="IPR005883">
    <property type="entry name" value="PilM"/>
</dbReference>
<dbReference type="InterPro" id="IPR043129">
    <property type="entry name" value="ATPase_NBD"/>
</dbReference>
<organism evidence="1 2">
    <name type="scientific">Chitinivorax tropicus</name>
    <dbReference type="NCBI Taxonomy" id="714531"/>
    <lineage>
        <taxon>Bacteria</taxon>
        <taxon>Pseudomonadati</taxon>
        <taxon>Pseudomonadota</taxon>
        <taxon>Betaproteobacteria</taxon>
        <taxon>Chitinivorax</taxon>
    </lineage>
</organism>
<protein>
    <submittedName>
        <fullName evidence="1">Type IV pilus assembly protein PilM</fullName>
    </submittedName>
</protein>
<dbReference type="AlphaFoldDB" id="A0A840MFN8"/>
<evidence type="ECO:0000313" key="2">
    <source>
        <dbReference type="Proteomes" id="UP000575898"/>
    </source>
</evidence>
<reference evidence="1 2" key="1">
    <citation type="submission" date="2020-08" db="EMBL/GenBank/DDBJ databases">
        <title>Genomic Encyclopedia of Type Strains, Phase IV (KMG-IV): sequencing the most valuable type-strain genomes for metagenomic binning, comparative biology and taxonomic classification.</title>
        <authorList>
            <person name="Goeker M."/>
        </authorList>
    </citation>
    <scope>NUCLEOTIDE SEQUENCE [LARGE SCALE GENOMIC DNA]</scope>
    <source>
        <strain evidence="1 2">DSM 27165</strain>
    </source>
</reference>
<dbReference type="Proteomes" id="UP000575898">
    <property type="component" value="Unassembled WGS sequence"/>
</dbReference>
<dbReference type="CDD" id="cd24049">
    <property type="entry name" value="ASKHA_NBD_PilM"/>
    <property type="match status" value="1"/>
</dbReference>
<sequence length="332" mass="36179">MVELSHNGKAYSIERYVIEQLPKDAVTDGNIANLDVVGDAVKRAWRLMGTRIKNVALALPAAAVITKKITIPAGQNENEMELQVETEANQYIPFALDEVNLDFQVLGPSPAAPDEVDVLVAASRKEKVEDRVGAVEAAGLKAVVVDVESYATLTAYELIKRQLPGEGANQIVAVVDIGATMMHINVLRDGNQVYFREQAFGGNQLTQDIQRRYNLSSDEAEAAKRSGGLPENYEPEVLQPFMDGLALEVSRALQFFFTSTQFNKVDHILLAGGCGGIHGLDEVVANRTQVGTMIANPFLNMTQSSRIKPRQLLIDAPSLLIACGLAMRRFDA</sequence>
<dbReference type="SUPFAM" id="SSF53067">
    <property type="entry name" value="Actin-like ATPase domain"/>
    <property type="match status" value="2"/>
</dbReference>
<dbReference type="Gene3D" id="3.30.420.40">
    <property type="match status" value="2"/>
</dbReference>
<dbReference type="PANTHER" id="PTHR32432">
    <property type="entry name" value="CELL DIVISION PROTEIN FTSA-RELATED"/>
    <property type="match status" value="1"/>
</dbReference>
<comment type="caution">
    <text evidence="1">The sequence shown here is derived from an EMBL/GenBank/DDBJ whole genome shotgun (WGS) entry which is preliminary data.</text>
</comment>
<dbReference type="PANTHER" id="PTHR32432:SF3">
    <property type="entry name" value="ETHANOLAMINE UTILIZATION PROTEIN EUTJ"/>
    <property type="match status" value="1"/>
</dbReference>
<gene>
    <name evidence="1" type="ORF">HNQ59_000742</name>
</gene>
<dbReference type="NCBIfam" id="TIGR01175">
    <property type="entry name" value="pilM"/>
    <property type="match status" value="1"/>
</dbReference>
<dbReference type="Gene3D" id="3.30.1490.300">
    <property type="match status" value="1"/>
</dbReference>
<evidence type="ECO:0000313" key="1">
    <source>
        <dbReference type="EMBL" id="MBB5017478.1"/>
    </source>
</evidence>
<name>A0A840MFN8_9PROT</name>
<proteinExistence type="predicted"/>
<keyword evidence="2" id="KW-1185">Reference proteome</keyword>
<accession>A0A840MFN8</accession>
<dbReference type="Pfam" id="PF11104">
    <property type="entry name" value="PilM_2"/>
    <property type="match status" value="1"/>
</dbReference>
<dbReference type="InterPro" id="IPR050696">
    <property type="entry name" value="FtsA/MreB"/>
</dbReference>
<dbReference type="EMBL" id="JACHHY010000003">
    <property type="protein sequence ID" value="MBB5017478.1"/>
    <property type="molecule type" value="Genomic_DNA"/>
</dbReference>